<keyword evidence="2" id="KW-1185">Reference proteome</keyword>
<dbReference type="EMBL" id="KN834839">
    <property type="protein sequence ID" value="KIK52630.1"/>
    <property type="molecule type" value="Genomic_DNA"/>
</dbReference>
<dbReference type="Proteomes" id="UP000053593">
    <property type="component" value="Unassembled WGS sequence"/>
</dbReference>
<evidence type="ECO:0000313" key="1">
    <source>
        <dbReference type="EMBL" id="KIK52630.1"/>
    </source>
</evidence>
<evidence type="ECO:0000313" key="2">
    <source>
        <dbReference type="Proteomes" id="UP000053593"/>
    </source>
</evidence>
<dbReference type="AlphaFoldDB" id="A0A0D0AQL1"/>
<accession>A0A0D0AQL1</accession>
<name>A0A0D0AQL1_9AGAR</name>
<sequence length="310" mass="35080">MVNLSCYMHRGAGSATHNKDRFASCADSLKDCTNDLMISLQIHQSTQLDILTRPVPSDPEDEAAEKFVAAHGGLDAVKGNEELVKQFANEMKLSVDEKVMEQLNSNVTEVLQQNQDRLEQFLNESVSASVVEGIRGLAAQMNESAKEQTFVCVQCNKEFHDSINGEKSCSFHRAEYDSWSKTYACCGTKNPCQAGRHRSNHHYDYIYGNFFAFARNITDYQDTVEQWVEIEDFNFDTSEKFTASVGRLLRWKLRGATPELSTILVRVGDVSISSPYLFRTFNTHDLEVASKVTDITHCQEPFLFQEITNK</sequence>
<dbReference type="OrthoDB" id="61437at2759"/>
<proteinExistence type="predicted"/>
<reference evidence="1 2" key="1">
    <citation type="submission" date="2014-04" db="EMBL/GenBank/DDBJ databases">
        <title>Evolutionary Origins and Diversification of the Mycorrhizal Mutualists.</title>
        <authorList>
            <consortium name="DOE Joint Genome Institute"/>
            <consortium name="Mycorrhizal Genomics Consortium"/>
            <person name="Kohler A."/>
            <person name="Kuo A."/>
            <person name="Nagy L.G."/>
            <person name="Floudas D."/>
            <person name="Copeland A."/>
            <person name="Barry K.W."/>
            <person name="Cichocki N."/>
            <person name="Veneault-Fourrey C."/>
            <person name="LaButti K."/>
            <person name="Lindquist E.A."/>
            <person name="Lipzen A."/>
            <person name="Lundell T."/>
            <person name="Morin E."/>
            <person name="Murat C."/>
            <person name="Riley R."/>
            <person name="Ohm R."/>
            <person name="Sun H."/>
            <person name="Tunlid A."/>
            <person name="Henrissat B."/>
            <person name="Grigoriev I.V."/>
            <person name="Hibbett D.S."/>
            <person name="Martin F."/>
        </authorList>
    </citation>
    <scope>NUCLEOTIDE SEQUENCE [LARGE SCALE GENOMIC DNA]</scope>
    <source>
        <strain evidence="1 2">FD-317 M1</strain>
    </source>
</reference>
<dbReference type="HOGENOM" id="CLU_897306_0_0_1"/>
<organism evidence="1 2">
    <name type="scientific">Collybiopsis luxurians FD-317 M1</name>
    <dbReference type="NCBI Taxonomy" id="944289"/>
    <lineage>
        <taxon>Eukaryota</taxon>
        <taxon>Fungi</taxon>
        <taxon>Dikarya</taxon>
        <taxon>Basidiomycota</taxon>
        <taxon>Agaricomycotina</taxon>
        <taxon>Agaricomycetes</taxon>
        <taxon>Agaricomycetidae</taxon>
        <taxon>Agaricales</taxon>
        <taxon>Marasmiineae</taxon>
        <taxon>Omphalotaceae</taxon>
        <taxon>Collybiopsis</taxon>
        <taxon>Collybiopsis luxurians</taxon>
    </lineage>
</organism>
<gene>
    <name evidence="1" type="ORF">GYMLUDRAFT_251005</name>
</gene>
<protein>
    <submittedName>
        <fullName evidence="1">Uncharacterized protein</fullName>
    </submittedName>
</protein>